<dbReference type="InterPro" id="IPR016024">
    <property type="entry name" value="ARM-type_fold"/>
</dbReference>
<feature type="non-terminal residue" evidence="1">
    <location>
        <position position="132"/>
    </location>
</feature>
<name>A0A7K8GQV2_ORTSP</name>
<gene>
    <name evidence="1" type="primary">Togaram2</name>
    <name evidence="1" type="ORF">ORTSPA_R11430</name>
</gene>
<protein>
    <submittedName>
        <fullName evidence="1">TGRM2 protein</fullName>
    </submittedName>
</protein>
<comment type="caution">
    <text evidence="1">The sequence shown here is derived from an EMBL/GenBank/DDBJ whole genome shotgun (WGS) entry which is preliminary data.</text>
</comment>
<proteinExistence type="predicted"/>
<keyword evidence="2" id="KW-1185">Reference proteome</keyword>
<dbReference type="SUPFAM" id="SSF48371">
    <property type="entry name" value="ARM repeat"/>
    <property type="match status" value="1"/>
</dbReference>
<dbReference type="AlphaFoldDB" id="A0A7K8GQV2"/>
<dbReference type="Proteomes" id="UP000526602">
    <property type="component" value="Unassembled WGS sequence"/>
</dbReference>
<dbReference type="InterPro" id="IPR011989">
    <property type="entry name" value="ARM-like"/>
</dbReference>
<sequence length="132" mass="14618">MDSEVDEVAQVLLQMVCSPSKLIQKAAREAVGIMVENVTPAQAMTALMESGLQSHHVQVWKCAAEHLLALMQKFGGKKLAGSAARVGRLIQMAVKLIQDKDTRHYGCEMVQMLMTYQKPKRLLEQSVSTCDM</sequence>
<evidence type="ECO:0000313" key="1">
    <source>
        <dbReference type="EMBL" id="NXC06189.1"/>
    </source>
</evidence>
<evidence type="ECO:0000313" key="2">
    <source>
        <dbReference type="Proteomes" id="UP000526602"/>
    </source>
</evidence>
<accession>A0A7K8GQV2</accession>
<feature type="non-terminal residue" evidence="1">
    <location>
        <position position="1"/>
    </location>
</feature>
<dbReference type="EMBL" id="VZTJ01003958">
    <property type="protein sequence ID" value="NXC06189.1"/>
    <property type="molecule type" value="Genomic_DNA"/>
</dbReference>
<reference evidence="1 2" key="1">
    <citation type="submission" date="2019-09" db="EMBL/GenBank/DDBJ databases">
        <title>Bird 10,000 Genomes (B10K) Project - Family phase.</title>
        <authorList>
            <person name="Zhang G."/>
        </authorList>
    </citation>
    <scope>NUCLEOTIDE SEQUENCE [LARGE SCALE GENOMIC DNA]</scope>
    <source>
        <strain evidence="1">B10K-DU-029-32</strain>
        <tissue evidence="1">Liver or heart</tissue>
    </source>
</reference>
<dbReference type="Gene3D" id="1.25.10.10">
    <property type="entry name" value="Leucine-rich Repeat Variant"/>
    <property type="match status" value="1"/>
</dbReference>
<organism evidence="1 2">
    <name type="scientific">Orthonyx spaldingii</name>
    <name type="common">Chowchilla</name>
    <dbReference type="NCBI Taxonomy" id="38397"/>
    <lineage>
        <taxon>Eukaryota</taxon>
        <taxon>Metazoa</taxon>
        <taxon>Chordata</taxon>
        <taxon>Craniata</taxon>
        <taxon>Vertebrata</taxon>
        <taxon>Euteleostomi</taxon>
        <taxon>Archelosauria</taxon>
        <taxon>Archosauria</taxon>
        <taxon>Dinosauria</taxon>
        <taxon>Saurischia</taxon>
        <taxon>Theropoda</taxon>
        <taxon>Coelurosauria</taxon>
        <taxon>Aves</taxon>
        <taxon>Neognathae</taxon>
        <taxon>Neoaves</taxon>
        <taxon>Telluraves</taxon>
        <taxon>Australaves</taxon>
        <taxon>Passeriformes</taxon>
        <taxon>Corvoidea</taxon>
        <taxon>Orthonychidae</taxon>
        <taxon>Orthonyx</taxon>
    </lineage>
</organism>